<evidence type="ECO:0000256" key="3">
    <source>
        <dbReference type="SAM" id="Phobius"/>
    </source>
</evidence>
<feature type="domain" description="PGG" evidence="4">
    <location>
        <begin position="567"/>
        <end position="685"/>
    </location>
</feature>
<accession>A0AAD4XFG4</accession>
<keyword evidence="1" id="KW-0040">ANK repeat</keyword>
<proteinExistence type="predicted"/>
<feature type="region of interest" description="Disordered" evidence="2">
    <location>
        <begin position="86"/>
        <end position="105"/>
    </location>
</feature>
<dbReference type="Pfam" id="PF12796">
    <property type="entry name" value="Ank_2"/>
    <property type="match status" value="1"/>
</dbReference>
<dbReference type="PANTHER" id="PTHR24177">
    <property type="entry name" value="CASKIN"/>
    <property type="match status" value="1"/>
</dbReference>
<evidence type="ECO:0000313" key="5">
    <source>
        <dbReference type="EMBL" id="KAI3912002.1"/>
    </source>
</evidence>
<name>A0AAD4XFG4_9MAGN</name>
<keyword evidence="3" id="KW-0472">Membrane</keyword>
<keyword evidence="3" id="KW-0812">Transmembrane</keyword>
<dbReference type="InterPro" id="IPR026961">
    <property type="entry name" value="PGG_dom"/>
</dbReference>
<gene>
    <name evidence="5" type="ORF">MKW98_010946</name>
</gene>
<evidence type="ECO:0000259" key="4">
    <source>
        <dbReference type="Pfam" id="PF13962"/>
    </source>
</evidence>
<keyword evidence="6" id="KW-1185">Reference proteome</keyword>
<feature type="transmembrane region" description="Helical" evidence="3">
    <location>
        <begin position="572"/>
        <end position="595"/>
    </location>
</feature>
<evidence type="ECO:0000256" key="1">
    <source>
        <dbReference type="PROSITE-ProRule" id="PRU00023"/>
    </source>
</evidence>
<dbReference type="PANTHER" id="PTHR24177:SF365">
    <property type="entry name" value="ANKYRIN REPEAT-CONTAINING PROTEIN NPR4-LIKE ISOFORM X1"/>
    <property type="match status" value="1"/>
</dbReference>
<dbReference type="SMART" id="SM00248">
    <property type="entry name" value="ANK"/>
    <property type="match status" value="3"/>
</dbReference>
<keyword evidence="3" id="KW-1133">Transmembrane helix</keyword>
<dbReference type="GO" id="GO:0016020">
    <property type="term" value="C:membrane"/>
    <property type="evidence" value="ECO:0007669"/>
    <property type="project" value="TreeGrafter"/>
</dbReference>
<dbReference type="InterPro" id="IPR002110">
    <property type="entry name" value="Ankyrin_rpt"/>
</dbReference>
<protein>
    <recommendedName>
        <fullName evidence="4">PGG domain-containing protein</fullName>
    </recommendedName>
</protein>
<reference evidence="5" key="1">
    <citation type="submission" date="2022-04" db="EMBL/GenBank/DDBJ databases">
        <title>A functionally conserved STORR gene fusion in Papaver species that diverged 16.8 million years ago.</title>
        <authorList>
            <person name="Catania T."/>
        </authorList>
    </citation>
    <scope>NUCLEOTIDE SEQUENCE</scope>
    <source>
        <strain evidence="5">S-188037</strain>
    </source>
</reference>
<feature type="transmembrane region" description="Helical" evidence="3">
    <location>
        <begin position="693"/>
        <end position="713"/>
    </location>
</feature>
<dbReference type="SUPFAM" id="SSF48403">
    <property type="entry name" value="Ankyrin repeat"/>
    <property type="match status" value="1"/>
</dbReference>
<feature type="non-terminal residue" evidence="5">
    <location>
        <position position="743"/>
    </location>
</feature>
<feature type="transmembrane region" description="Helical" evidence="3">
    <location>
        <begin position="615"/>
        <end position="643"/>
    </location>
</feature>
<feature type="transmembrane region" description="Helical" evidence="3">
    <location>
        <begin position="664"/>
        <end position="687"/>
    </location>
</feature>
<sequence>MSSAREVGVDRSHEEEIIDMKMLHKTLVDSQTKLADSQSMQAETQANIQHEMMDILRSSRNFGSGNGKDEVYKKPLLSSEEGIGITGSGKKEVGQVPNDDVGQSSKFVKDDPVATYYPDRNEELRDALEKGDWPKLTIGLTTDSYTVLHLAIYRKTGKEFVEGIVKLTPSEVLEYKTRDEEGFTALHFAAKNGNTKAAEMIVNKNSKLALIRSKLGLIPLEVALRHVTTGQKEIVKYLYSVTIDVNPSPFHGPKGAELLCTTIDANFYDLALCLIKRFPELVKEKSPVRNMCALESLVRRPYAFRSGTKLTWWQNYIYSLIRVDHVNSTYDDHQAVQPHTCKRDEENPPERAEGTKAVEHLTASSTTLNWILQYFPRGAPHIKRVYKQKLVHVQAMTLLKCILEQVRKLFGKSAGKDFFSDNPNIVKVSINHGIIEFIEEFLNNFDFLSNYRMPHQNMLEMAVAERNELIVNFICQHEDTHENKIDIISKTDKDENTILHHAAKLATAAQLDLVSGVALQMQRELQWFKGVESILSENDRFRRNKDGHTAQFIFAKEHKDLMKKGEDWMKDTSGSCMIVGALIATVAFAAAFTVPGGNIDDDKSPDYGNPVFLHLRTFTTFAVADALALFSSITAVLMFLAIYTSRYAEMDFLRSLPRKLAIGLATLFVSMAAILGAFGAALFMVVGNKHEQALPIIVLFGCCPLALFIWLLLPLFSEIVHSTYSGSLFRKHRYVDPTLTEND</sequence>
<dbReference type="AlphaFoldDB" id="A0AAD4XFG4"/>
<dbReference type="PROSITE" id="PS50088">
    <property type="entry name" value="ANK_REPEAT"/>
    <property type="match status" value="1"/>
</dbReference>
<dbReference type="Proteomes" id="UP001202328">
    <property type="component" value="Unassembled WGS sequence"/>
</dbReference>
<evidence type="ECO:0000313" key="6">
    <source>
        <dbReference type="Proteomes" id="UP001202328"/>
    </source>
</evidence>
<organism evidence="5 6">
    <name type="scientific">Papaver atlanticum</name>
    <dbReference type="NCBI Taxonomy" id="357466"/>
    <lineage>
        <taxon>Eukaryota</taxon>
        <taxon>Viridiplantae</taxon>
        <taxon>Streptophyta</taxon>
        <taxon>Embryophyta</taxon>
        <taxon>Tracheophyta</taxon>
        <taxon>Spermatophyta</taxon>
        <taxon>Magnoliopsida</taxon>
        <taxon>Ranunculales</taxon>
        <taxon>Papaveraceae</taxon>
        <taxon>Papaveroideae</taxon>
        <taxon>Papaver</taxon>
    </lineage>
</organism>
<dbReference type="Gene3D" id="1.25.40.20">
    <property type="entry name" value="Ankyrin repeat-containing domain"/>
    <property type="match status" value="1"/>
</dbReference>
<dbReference type="InterPro" id="IPR036770">
    <property type="entry name" value="Ankyrin_rpt-contain_sf"/>
</dbReference>
<comment type="caution">
    <text evidence="5">The sequence shown here is derived from an EMBL/GenBank/DDBJ whole genome shotgun (WGS) entry which is preliminary data.</text>
</comment>
<dbReference type="EMBL" id="JAJJMB010009862">
    <property type="protein sequence ID" value="KAI3912002.1"/>
    <property type="molecule type" value="Genomic_DNA"/>
</dbReference>
<dbReference type="Pfam" id="PF13962">
    <property type="entry name" value="PGG"/>
    <property type="match status" value="1"/>
</dbReference>
<dbReference type="PROSITE" id="PS50297">
    <property type="entry name" value="ANK_REP_REGION"/>
    <property type="match status" value="1"/>
</dbReference>
<feature type="repeat" description="ANK" evidence="1">
    <location>
        <begin position="181"/>
        <end position="213"/>
    </location>
</feature>
<evidence type="ECO:0000256" key="2">
    <source>
        <dbReference type="SAM" id="MobiDB-lite"/>
    </source>
</evidence>